<dbReference type="EMBL" id="NBXA01000021">
    <property type="protein sequence ID" value="RFA12758.1"/>
    <property type="molecule type" value="Genomic_DNA"/>
</dbReference>
<dbReference type="SUPFAM" id="SSF82171">
    <property type="entry name" value="DPP6 N-terminal domain-like"/>
    <property type="match status" value="1"/>
</dbReference>
<protein>
    <recommendedName>
        <fullName evidence="5">WD40 repeat protein</fullName>
    </recommendedName>
</protein>
<feature type="compositionally biased region" description="Low complexity" evidence="2">
    <location>
        <begin position="285"/>
        <end position="300"/>
    </location>
</feature>
<reference evidence="3 4" key="1">
    <citation type="submission" date="2017-04" db="EMBL/GenBank/DDBJ databases">
        <title>Comparative genome analysis of Subtercola boreus.</title>
        <authorList>
            <person name="Cho Y.-J."/>
            <person name="Cho A."/>
            <person name="Kim O.-S."/>
            <person name="Lee J.-I."/>
        </authorList>
    </citation>
    <scope>NUCLEOTIDE SEQUENCE [LARGE SCALE GENOMIC DNA]</scope>
    <source>
        <strain evidence="3 4">P27444</strain>
    </source>
</reference>
<evidence type="ECO:0000256" key="1">
    <source>
        <dbReference type="ARBA" id="ARBA00009820"/>
    </source>
</evidence>
<dbReference type="Proteomes" id="UP000256709">
    <property type="component" value="Unassembled WGS sequence"/>
</dbReference>
<gene>
    <name evidence="3" type="ORF">B7R21_10550</name>
</gene>
<dbReference type="OrthoDB" id="39703at2"/>
<dbReference type="Gene3D" id="2.120.10.30">
    <property type="entry name" value="TolB, C-terminal domain"/>
    <property type="match status" value="1"/>
</dbReference>
<feature type="compositionally biased region" description="Pro residues" evidence="2">
    <location>
        <begin position="301"/>
        <end position="310"/>
    </location>
</feature>
<sequence length="943" mass="97382">MAVLPTMRSMRVRIHQTLATVGVALLGVGVLSSPAAASPPPAFFYGLPSAVWEYGGPALTAVGMNQSFSGDGVYTVFESDEQLTTDATGHQRHVYRRTVADGSLVLVSQRVRTDAPFGSSYNPSISSDGNLIAFETTDTGLFAEDPGCSGCIQIALRDLSAGTTTLVSAPRGSVAPGQEGDSTDAMISADGSRVVFTSSQPGMSNRGAVTRDFAAIESWNRGSGDITGVTGGVDSLGHPTPVNGASYGAVLSADGRFVAFTSVATNLGVPQVVAPAPAPAPTSTPTPTAAPTATATSTPTPSSPPAPATPAPADVQKPRSHVYRWDAQTGTTALVSTAASDAPDKPTQTDEDSYLPSISADGDKVAFISGATNLIGTTEVPKTANHMTDAYVRTLSTGTTHRISVVMVDEPRADLADSKGGKPSMMRSRRWFEPWVSTTRVSLASDGQSAVLTSMNPLVEIHGDCMSCQTFQDNNNALDVFQVRLTADGRPASVQPISLKRDNQTFGNTMDLFLRDSSTGGGDSIADGKTPATSNGSQIAFSSEAGDLRGVKDLTVIQDSGPPYFLPLEKLPNYVDGGVPDEHSNPIRTFTVAANAFNPHLDLPANLRNQLASQLNSEVHYETRGKAQPTLAYAPAPVTATSFLSPSPVVPGASGIVYGLSVTATSAGSAEVVLDLDQLSLESESSIPTYWTRAASDAPNTLTYRTTLMNAGDSAVFSLHLKNTNALATAQVSAVNATVNGVGTASRAETKLAPAKPVCTLPSDPLVVVTGVATALKGAQCTSAKATVAVGAAHGSASINATGIITYTANATFTGTDTVRVTTLDGALRSSESVLIPVTVNAAATPKNDEYSVAKGQSLTVPAPQGVLANDVLTGPAGTWPIQEGNAPLHGKLAMDDSTGAFMFTPDAHYVGDVTFKYLLRGTGWAEGSRSAAATVTIHVLEK</sequence>
<comment type="caution">
    <text evidence="3">The sequence shown here is derived from an EMBL/GenBank/DDBJ whole genome shotgun (WGS) entry which is preliminary data.</text>
</comment>
<name>A0A3E0VTP1_9MICO</name>
<dbReference type="Pfam" id="PF07676">
    <property type="entry name" value="PD40"/>
    <property type="match status" value="2"/>
</dbReference>
<accession>A0A3E0VTP1</accession>
<evidence type="ECO:0000313" key="4">
    <source>
        <dbReference type="Proteomes" id="UP000256709"/>
    </source>
</evidence>
<dbReference type="Gene3D" id="2.60.40.3440">
    <property type="match status" value="1"/>
</dbReference>
<comment type="similarity">
    <text evidence="1">Belongs to the TolB family.</text>
</comment>
<evidence type="ECO:0000313" key="3">
    <source>
        <dbReference type="EMBL" id="RFA12758.1"/>
    </source>
</evidence>
<dbReference type="PANTHER" id="PTHR36842">
    <property type="entry name" value="PROTEIN TOLB HOMOLOG"/>
    <property type="match status" value="1"/>
</dbReference>
<evidence type="ECO:0000256" key="2">
    <source>
        <dbReference type="SAM" id="MobiDB-lite"/>
    </source>
</evidence>
<dbReference type="AlphaFoldDB" id="A0A3E0VTP1"/>
<organism evidence="3 4">
    <name type="scientific">Subtercola boreus</name>
    <dbReference type="NCBI Taxonomy" id="120213"/>
    <lineage>
        <taxon>Bacteria</taxon>
        <taxon>Bacillati</taxon>
        <taxon>Actinomycetota</taxon>
        <taxon>Actinomycetes</taxon>
        <taxon>Micrococcales</taxon>
        <taxon>Microbacteriaceae</taxon>
        <taxon>Subtercola</taxon>
    </lineage>
</organism>
<dbReference type="InterPro" id="IPR011042">
    <property type="entry name" value="6-blade_b-propeller_TolB-like"/>
</dbReference>
<feature type="region of interest" description="Disordered" evidence="2">
    <location>
        <begin position="277"/>
        <end position="317"/>
    </location>
</feature>
<evidence type="ECO:0008006" key="5">
    <source>
        <dbReference type="Google" id="ProtNLM"/>
    </source>
</evidence>
<proteinExistence type="inferred from homology"/>
<dbReference type="Pfam" id="PF17963">
    <property type="entry name" value="Big_9"/>
    <property type="match status" value="2"/>
</dbReference>
<dbReference type="InterPro" id="IPR011659">
    <property type="entry name" value="WD40"/>
</dbReference>
<feature type="region of interest" description="Disordered" evidence="2">
    <location>
        <begin position="336"/>
        <end position="357"/>
    </location>
</feature>